<dbReference type="STRING" id="44576.SAMN05421881_11253"/>
<evidence type="ECO:0000256" key="4">
    <source>
        <dbReference type="ARBA" id="ARBA00022448"/>
    </source>
</evidence>
<evidence type="ECO:0000256" key="9">
    <source>
        <dbReference type="RuleBase" id="RU363043"/>
    </source>
</evidence>
<dbReference type="GO" id="GO:0005315">
    <property type="term" value="F:phosphate transmembrane transporter activity"/>
    <property type="evidence" value="ECO:0007669"/>
    <property type="project" value="InterPro"/>
</dbReference>
<dbReference type="Proteomes" id="UP000198640">
    <property type="component" value="Unassembled WGS sequence"/>
</dbReference>
<keyword evidence="5 9" id="KW-1003">Cell membrane</keyword>
<evidence type="ECO:0000256" key="7">
    <source>
        <dbReference type="ARBA" id="ARBA00022989"/>
    </source>
</evidence>
<evidence type="ECO:0000256" key="2">
    <source>
        <dbReference type="ARBA" id="ARBA00007069"/>
    </source>
</evidence>
<evidence type="ECO:0000256" key="8">
    <source>
        <dbReference type="ARBA" id="ARBA00023136"/>
    </source>
</evidence>
<dbReference type="PROSITE" id="PS51257">
    <property type="entry name" value="PROKAR_LIPOPROTEIN"/>
    <property type="match status" value="1"/>
</dbReference>
<dbReference type="Gene3D" id="1.10.3720.10">
    <property type="entry name" value="MetI-like"/>
    <property type="match status" value="1"/>
</dbReference>
<protein>
    <recommendedName>
        <fullName evidence="3 9">Phosphate transport system permease protein PstA</fullName>
    </recommendedName>
</protein>
<dbReference type="GO" id="GO:0035435">
    <property type="term" value="P:phosphate ion transmembrane transport"/>
    <property type="evidence" value="ECO:0007669"/>
    <property type="project" value="InterPro"/>
</dbReference>
<dbReference type="AlphaFoldDB" id="A0A1H3Q1I6"/>
<proteinExistence type="inferred from homology"/>
<feature type="transmembrane region" description="Helical" evidence="9">
    <location>
        <begin position="65"/>
        <end position="92"/>
    </location>
</feature>
<dbReference type="InterPro" id="IPR000515">
    <property type="entry name" value="MetI-like"/>
</dbReference>
<organism evidence="11 12">
    <name type="scientific">Nitrosomonas halophila</name>
    <dbReference type="NCBI Taxonomy" id="44576"/>
    <lineage>
        <taxon>Bacteria</taxon>
        <taxon>Pseudomonadati</taxon>
        <taxon>Pseudomonadota</taxon>
        <taxon>Betaproteobacteria</taxon>
        <taxon>Nitrosomonadales</taxon>
        <taxon>Nitrosomonadaceae</taxon>
        <taxon>Nitrosomonas</taxon>
    </lineage>
</organism>
<evidence type="ECO:0000256" key="6">
    <source>
        <dbReference type="ARBA" id="ARBA00022692"/>
    </source>
</evidence>
<dbReference type="SUPFAM" id="SSF161098">
    <property type="entry name" value="MetI-like"/>
    <property type="match status" value="1"/>
</dbReference>
<feature type="transmembrane region" description="Helical" evidence="9">
    <location>
        <begin position="252"/>
        <end position="274"/>
    </location>
</feature>
<dbReference type="Pfam" id="PF00528">
    <property type="entry name" value="BPD_transp_1"/>
    <property type="match status" value="1"/>
</dbReference>
<sequence>MRHAAKNRWRDRWLRWLVYATVAMISCVFLWILFDLVRGGVAHLSWGFLTDSPRDAGRAGGIGPILVSTLLIVSVALASALPLAWSTAILLAEFVPTASWPGRVIRFSLQVLASVPSIVFGLFGNAFFSVYLGMGFSILSGGLTLACMLLPILVSTAEAGLRSVPAHYRLSGAALGLSRMAVLFQLLLPAALPAWVAGLLLGIGRAAAETAALLFTSGYVDRMPESLLDSGRALALHIFDLSMNVPGGDAPAYASALVLVILLLLINTSALLLAQAWQRKRIVPS</sequence>
<evidence type="ECO:0000313" key="12">
    <source>
        <dbReference type="Proteomes" id="UP000198640"/>
    </source>
</evidence>
<evidence type="ECO:0000256" key="5">
    <source>
        <dbReference type="ARBA" id="ARBA00022475"/>
    </source>
</evidence>
<comment type="subcellular location">
    <subcellularLocation>
        <location evidence="9">Cell inner membrane</location>
        <topology evidence="9">Multi-pass membrane protein</topology>
    </subcellularLocation>
    <subcellularLocation>
        <location evidence="1">Cell membrane</location>
        <topology evidence="1">Multi-pass membrane protein</topology>
    </subcellularLocation>
</comment>
<name>A0A1H3Q1I6_9PROT</name>
<dbReference type="GO" id="GO:0005886">
    <property type="term" value="C:plasma membrane"/>
    <property type="evidence" value="ECO:0007669"/>
    <property type="project" value="UniProtKB-SubCell"/>
</dbReference>
<gene>
    <name evidence="11" type="ORF">SAMN05421881_11253</name>
</gene>
<evidence type="ECO:0000256" key="1">
    <source>
        <dbReference type="ARBA" id="ARBA00004651"/>
    </source>
</evidence>
<dbReference type="PROSITE" id="PS50928">
    <property type="entry name" value="ABC_TM1"/>
    <property type="match status" value="1"/>
</dbReference>
<evidence type="ECO:0000313" key="11">
    <source>
        <dbReference type="EMBL" id="SDZ07247.1"/>
    </source>
</evidence>
<dbReference type="PANTHER" id="PTHR43470:SF3">
    <property type="entry name" value="PHOSPHATE TRANSPORT SYSTEM PERMEASE PROTEIN PSTA-RELATED"/>
    <property type="match status" value="1"/>
</dbReference>
<keyword evidence="8 9" id="KW-0472">Membrane</keyword>
<dbReference type="PANTHER" id="PTHR43470">
    <property type="entry name" value="PHOSPHATE TRANSPORT SYSTEM PERMEASE PROTEIN PSTA-RELATED"/>
    <property type="match status" value="1"/>
</dbReference>
<dbReference type="OrthoDB" id="9785113at2"/>
<accession>A0A1H3Q1I6</accession>
<feature type="transmembrane region" description="Helical" evidence="9">
    <location>
        <begin position="166"/>
        <end position="188"/>
    </location>
</feature>
<keyword evidence="4" id="KW-0813">Transport</keyword>
<keyword evidence="6 9" id="KW-0812">Transmembrane</keyword>
<dbReference type="InterPro" id="IPR035906">
    <property type="entry name" value="MetI-like_sf"/>
</dbReference>
<comment type="similarity">
    <text evidence="2 9">Belongs to the binding-protein-dependent transport system permease family. CysTW subfamily.</text>
</comment>
<evidence type="ECO:0000256" key="3">
    <source>
        <dbReference type="ARBA" id="ARBA00016864"/>
    </source>
</evidence>
<keyword evidence="7 9" id="KW-1133">Transmembrane helix</keyword>
<dbReference type="EMBL" id="FNOY01000125">
    <property type="protein sequence ID" value="SDZ07247.1"/>
    <property type="molecule type" value="Genomic_DNA"/>
</dbReference>
<feature type="transmembrane region" description="Helical" evidence="9">
    <location>
        <begin position="104"/>
        <end position="124"/>
    </location>
</feature>
<feature type="domain" description="ABC transmembrane type-1" evidence="10">
    <location>
        <begin position="66"/>
        <end position="270"/>
    </location>
</feature>
<dbReference type="CDD" id="cd06261">
    <property type="entry name" value="TM_PBP2"/>
    <property type="match status" value="1"/>
</dbReference>
<feature type="transmembrane region" description="Helical" evidence="9">
    <location>
        <begin position="130"/>
        <end position="154"/>
    </location>
</feature>
<reference evidence="11 12" key="1">
    <citation type="submission" date="2016-10" db="EMBL/GenBank/DDBJ databases">
        <authorList>
            <person name="de Groot N.N."/>
        </authorList>
    </citation>
    <scope>NUCLEOTIDE SEQUENCE [LARGE SCALE GENOMIC DNA]</scope>
    <source>
        <strain evidence="11 12">Nm1</strain>
    </source>
</reference>
<evidence type="ECO:0000259" key="10">
    <source>
        <dbReference type="PROSITE" id="PS50928"/>
    </source>
</evidence>
<dbReference type="InterPro" id="IPR005672">
    <property type="entry name" value="Phosphate_PstA"/>
</dbReference>
<dbReference type="NCBIfam" id="TIGR00974">
    <property type="entry name" value="3a0107s02c"/>
    <property type="match status" value="1"/>
</dbReference>
<keyword evidence="12" id="KW-1185">Reference proteome</keyword>
<feature type="transmembrane region" description="Helical" evidence="9">
    <location>
        <begin position="16"/>
        <end position="34"/>
    </location>
</feature>